<evidence type="ECO:0000313" key="1">
    <source>
        <dbReference type="Proteomes" id="UP000694865"/>
    </source>
</evidence>
<sequence length="158" mass="18307">MCFNQRGGYECVDIPCPANYERTERAGYCVRKCPYNDVHCRRDVLEYMTLSLANGIRSHQDLIRLFTKIQDGQIHENSFYKIIQNTSRRCGCTCDCSTQVPFNIRHDRNGKGVVYTLEPLTNAKTYQMTVEATGYNDAHQIEYQTTFVIFISVSVYPY</sequence>
<reference evidence="2" key="1">
    <citation type="submission" date="2025-08" db="UniProtKB">
        <authorList>
            <consortium name="RefSeq"/>
        </authorList>
    </citation>
    <scope>IDENTIFICATION</scope>
    <source>
        <tissue evidence="2">Testes</tissue>
    </source>
</reference>
<gene>
    <name evidence="2" type="primary">LOC102808066</name>
</gene>
<organism evidence="1 2">
    <name type="scientific">Saccoglossus kowalevskii</name>
    <name type="common">Acorn worm</name>
    <dbReference type="NCBI Taxonomy" id="10224"/>
    <lineage>
        <taxon>Eukaryota</taxon>
        <taxon>Metazoa</taxon>
        <taxon>Hemichordata</taxon>
        <taxon>Enteropneusta</taxon>
        <taxon>Harrimaniidae</taxon>
        <taxon>Saccoglossus</taxon>
    </lineage>
</organism>
<dbReference type="Proteomes" id="UP000694865">
    <property type="component" value="Unplaced"/>
</dbReference>
<name>A0ABM0MIS1_SACKO</name>
<protein>
    <submittedName>
        <fullName evidence="2">Hemicentin-1-like</fullName>
    </submittedName>
</protein>
<keyword evidence="1" id="KW-1185">Reference proteome</keyword>
<proteinExistence type="predicted"/>
<accession>A0ABM0MIS1</accession>
<dbReference type="RefSeq" id="XP_006819912.1">
    <property type="nucleotide sequence ID" value="XM_006819849.1"/>
</dbReference>
<evidence type="ECO:0000313" key="2">
    <source>
        <dbReference type="RefSeq" id="XP_006819912.1"/>
    </source>
</evidence>
<dbReference type="GeneID" id="102808066"/>